<proteinExistence type="predicted"/>
<dbReference type="eggNOG" id="KOG4197">
    <property type="taxonomic scope" value="Eukaryota"/>
</dbReference>
<organism evidence="4 5">
    <name type="scientific">Pyronema omphalodes (strain CBS 100304)</name>
    <name type="common">Pyronema confluens</name>
    <dbReference type="NCBI Taxonomy" id="1076935"/>
    <lineage>
        <taxon>Eukaryota</taxon>
        <taxon>Fungi</taxon>
        <taxon>Dikarya</taxon>
        <taxon>Ascomycota</taxon>
        <taxon>Pezizomycotina</taxon>
        <taxon>Pezizomycetes</taxon>
        <taxon>Pezizales</taxon>
        <taxon>Pyronemataceae</taxon>
        <taxon>Pyronema</taxon>
    </lineage>
</organism>
<dbReference type="InterPro" id="IPR011990">
    <property type="entry name" value="TPR-like_helical_dom_sf"/>
</dbReference>
<sequence>MRSLFLQTSAGTVCRNCLHQILRNRLAARRVAALPRLVKASRTHTTLVTPTAPPVSSLPQSLVRTRIIWPAIRRTTSDDLGALKTITGVDLRELRAQLKGDGPELAFQKVKALLPKEPVLPEKLEGMKINYALNGVLWTMVEILATEDFRIMAETQAIPEEAQIAVDSAHRRLQGSAAESALESVSISTVETAALELPQEPAPESVSISTVETAASEPPQEPAPTLPITGIPSAIEFIEYLSHLGFSTRRLVVGVLCSLVAKEAPPSMILPIFETSILQHLQSLEGLESADIEYMFRLSNELYVVYLYLEKNKAESAAITTIQNLITYHMNLPLPGSINKIMGEKFRGASHRFVKNLAYWSRSFILRNSIRNRILLMNSLERFVETNDLTGMQDFYRKAIALDGSPKKEWMYSCFIATFLRLHRARSFALSVWEDMIQASIIPGVDSWNVVLRAGQATDHSSLTLLDLWNRMIKTGVMPDHHCWVTRIDSQFLSNQVTEGFASLAAMQEAGISWTTETVNAAVKGLLKHNHFEHVKEVMAQADSKGVAPDIITYNTLLSGIIKQGNYDAIRPLLKHMVERGVATDVYTLTIVIDGIFNLKNQPETFDPHTAAIEFFTYFEDLGIHGNVATYTALTEGLLEAGNLDAVQSVRQIMRDKSIEGNADYYTVLLKGAFLRNDLAAVPKLWQEIRQRSVRRDHILWFETIYGYACHGVIVEMEEYLQAMEKEPEPTVVLTLKAYVLILRQLEKKGELRAARKIVEGVCREWDQYTRLRSVRVDEEFWELAGMIGGRGWAEGERRKAAVKAGVARESEIRGEGGVGREVKRGVKLAEAAEAGELGEVGVEGEMNQAADMKEGDAAEKSTEVTPTVTPRTGFKVRRSYVEPWAKQTEEVASKAQQVEDMKQVEAAEKPTKVTPMPTPAVTGFKVRRSYVEPAAKQTGEVAYKDGEASKGGEAGEPGVERKTKQVEAVRQVEAAEKPMVKPTEVTPMPTPTVTQTTGFKVRRSYVEPGAKQPMEVASKAPEVASSKPVTGFRIRRAFVQGQMKQGREAGTAVGDMRAQGGEI</sequence>
<evidence type="ECO:0000313" key="5">
    <source>
        <dbReference type="Proteomes" id="UP000018144"/>
    </source>
</evidence>
<keyword evidence="1" id="KW-0677">Repeat</keyword>
<evidence type="ECO:0000256" key="3">
    <source>
        <dbReference type="SAM" id="MobiDB-lite"/>
    </source>
</evidence>
<evidence type="ECO:0000256" key="1">
    <source>
        <dbReference type="ARBA" id="ARBA00022737"/>
    </source>
</evidence>
<dbReference type="InterPro" id="IPR002885">
    <property type="entry name" value="PPR_rpt"/>
</dbReference>
<evidence type="ECO:0000313" key="4">
    <source>
        <dbReference type="EMBL" id="CCX12334.2"/>
    </source>
</evidence>
<keyword evidence="5" id="KW-1185">Reference proteome</keyword>
<feature type="repeat" description="PPR" evidence="2">
    <location>
        <begin position="550"/>
        <end position="584"/>
    </location>
</feature>
<dbReference type="Proteomes" id="UP000018144">
    <property type="component" value="Unassembled WGS sequence"/>
</dbReference>
<evidence type="ECO:0000256" key="2">
    <source>
        <dbReference type="PROSITE-ProRule" id="PRU00708"/>
    </source>
</evidence>
<dbReference type="OrthoDB" id="185373at2759"/>
<dbReference type="AlphaFoldDB" id="U4LJ47"/>
<protein>
    <submittedName>
        <fullName evidence="4">Similar to Pentatricopeptide repeat-containing protein At1g62930, chloroplastic acc. no. Q9LQ14</fullName>
    </submittedName>
</protein>
<dbReference type="EMBL" id="HF935699">
    <property type="protein sequence ID" value="CCX12334.2"/>
    <property type="molecule type" value="Genomic_DNA"/>
</dbReference>
<accession>U4LJ47</accession>
<name>U4LJ47_PYROM</name>
<gene>
    <name evidence="4" type="ORF">PCON_11928</name>
</gene>
<dbReference type="PROSITE" id="PS51375">
    <property type="entry name" value="PPR"/>
    <property type="match status" value="1"/>
</dbReference>
<dbReference type="NCBIfam" id="TIGR00756">
    <property type="entry name" value="PPR"/>
    <property type="match status" value="1"/>
</dbReference>
<dbReference type="Pfam" id="PF13812">
    <property type="entry name" value="PPR_3"/>
    <property type="match status" value="1"/>
</dbReference>
<dbReference type="STRING" id="1076935.U4LJ47"/>
<dbReference type="Gene3D" id="1.25.40.10">
    <property type="entry name" value="Tetratricopeptide repeat domain"/>
    <property type="match status" value="3"/>
</dbReference>
<dbReference type="PANTHER" id="PTHR47941">
    <property type="entry name" value="PENTATRICOPEPTIDE REPEAT-CONTAINING PROTEIN 3, MITOCHONDRIAL"/>
    <property type="match status" value="1"/>
</dbReference>
<feature type="region of interest" description="Disordered" evidence="3">
    <location>
        <begin position="1043"/>
        <end position="1064"/>
    </location>
</feature>
<reference evidence="4 5" key="1">
    <citation type="journal article" date="2013" name="PLoS Genet.">
        <title>The genome and development-dependent transcriptomes of Pyronema confluens: a window into fungal evolution.</title>
        <authorList>
            <person name="Traeger S."/>
            <person name="Altegoer F."/>
            <person name="Freitag M."/>
            <person name="Gabaldon T."/>
            <person name="Kempken F."/>
            <person name="Kumar A."/>
            <person name="Marcet-Houben M."/>
            <person name="Poggeler S."/>
            <person name="Stajich J.E."/>
            <person name="Nowrousian M."/>
        </authorList>
    </citation>
    <scope>NUCLEOTIDE SEQUENCE [LARGE SCALE GENOMIC DNA]</scope>
    <source>
        <strain evidence="5">CBS 100304</strain>
        <tissue evidence="4">Vegetative mycelium</tissue>
    </source>
</reference>
<dbReference type="Pfam" id="PF13041">
    <property type="entry name" value="PPR_2"/>
    <property type="match status" value="1"/>
</dbReference>